<evidence type="ECO:0000313" key="2">
    <source>
        <dbReference type="EMBL" id="GAA3504708.1"/>
    </source>
</evidence>
<dbReference type="EMBL" id="BAAAXF010000082">
    <property type="protein sequence ID" value="GAA3504708.1"/>
    <property type="molecule type" value="Genomic_DNA"/>
</dbReference>
<dbReference type="Proteomes" id="UP001501455">
    <property type="component" value="Unassembled WGS sequence"/>
</dbReference>
<dbReference type="InterPro" id="IPR006059">
    <property type="entry name" value="SBP"/>
</dbReference>
<organism evidence="2 3">
    <name type="scientific">Streptomyces prasinosporus</name>
    <dbReference type="NCBI Taxonomy" id="68256"/>
    <lineage>
        <taxon>Bacteria</taxon>
        <taxon>Bacillati</taxon>
        <taxon>Actinomycetota</taxon>
        <taxon>Actinomycetes</taxon>
        <taxon>Kitasatosporales</taxon>
        <taxon>Streptomycetaceae</taxon>
        <taxon>Streptomyces</taxon>
        <taxon>Streptomyces albogriseolus group</taxon>
    </lineage>
</organism>
<dbReference type="CDD" id="cd13585">
    <property type="entry name" value="PBP2_TMBP_like"/>
    <property type="match status" value="1"/>
</dbReference>
<proteinExistence type="predicted"/>
<evidence type="ECO:0000313" key="3">
    <source>
        <dbReference type="Proteomes" id="UP001501455"/>
    </source>
</evidence>
<dbReference type="RefSeq" id="WP_345585089.1">
    <property type="nucleotide sequence ID" value="NZ_BAAAXF010000082.1"/>
</dbReference>
<feature type="signal peptide" evidence="1">
    <location>
        <begin position="1"/>
        <end position="22"/>
    </location>
</feature>
<dbReference type="InterPro" id="IPR050490">
    <property type="entry name" value="Bact_solute-bd_prot1"/>
</dbReference>
<feature type="chain" id="PRO_5046026922" evidence="1">
    <location>
        <begin position="23"/>
        <end position="438"/>
    </location>
</feature>
<reference evidence="3" key="1">
    <citation type="journal article" date="2019" name="Int. J. Syst. Evol. Microbiol.">
        <title>The Global Catalogue of Microorganisms (GCM) 10K type strain sequencing project: providing services to taxonomists for standard genome sequencing and annotation.</title>
        <authorList>
            <consortium name="The Broad Institute Genomics Platform"/>
            <consortium name="The Broad Institute Genome Sequencing Center for Infectious Disease"/>
            <person name="Wu L."/>
            <person name="Ma J."/>
        </authorList>
    </citation>
    <scope>NUCLEOTIDE SEQUENCE [LARGE SCALE GENOMIC DNA]</scope>
    <source>
        <strain evidence="3">JCM 4816</strain>
    </source>
</reference>
<name>A0ABP6UAE9_9ACTN</name>
<evidence type="ECO:0000256" key="1">
    <source>
        <dbReference type="SAM" id="SignalP"/>
    </source>
</evidence>
<dbReference type="PANTHER" id="PTHR43649">
    <property type="entry name" value="ARABINOSE-BINDING PROTEIN-RELATED"/>
    <property type="match status" value="1"/>
</dbReference>
<keyword evidence="1" id="KW-0732">Signal</keyword>
<gene>
    <name evidence="2" type="ORF">GCM10019016_118210</name>
</gene>
<comment type="caution">
    <text evidence="2">The sequence shown here is derived from an EMBL/GenBank/DDBJ whole genome shotgun (WGS) entry which is preliminary data.</text>
</comment>
<dbReference type="SUPFAM" id="SSF53850">
    <property type="entry name" value="Periplasmic binding protein-like II"/>
    <property type="match status" value="1"/>
</dbReference>
<protein>
    <submittedName>
        <fullName evidence="2">Sugar ABC transporter substrate-binding protein</fullName>
    </submittedName>
</protein>
<dbReference type="Gene3D" id="3.40.190.10">
    <property type="entry name" value="Periplasmic binding protein-like II"/>
    <property type="match status" value="2"/>
</dbReference>
<sequence>MRSIRAAATGAVILSLALAASACGGGSSTGGGSNDSPEELTYWASNQGASIEIDKKVLRPELDKFEKQTGIKVKLEVVPWSDLLNRILTATTSGQGPDVLNIGNTWSASLQATGALLPWDAERFDRIGGRDRFVDSALGSTGAEGQDPAAVPLYSMAYALHYNKQMFADAGIDGPPATWDELVAAGKKLSKDGKWGIGVEGSNPSENVHHAFVLAKQHGADFFTADGEADFTNDGVVAAVKQYVDLMAKDRIIAPGNAEYAQNQSVSDFAEGRTGMLLWQSASANLESQGMSEDAYGVAPVPVRSGAPGAGKQVNSMVAGINLAVFKNTDNLDGATEFVKFMTGDAEQKILNTAYSSIPPAKAAQEDPAFGTPANAVLKDTLAKSAVALPQVPDESQFETAVGTAVKELFADAAAGRAVTTASVKAALTKAQQQMPKK</sequence>
<accession>A0ABP6UAE9</accession>
<dbReference type="Pfam" id="PF01547">
    <property type="entry name" value="SBP_bac_1"/>
    <property type="match status" value="1"/>
</dbReference>
<dbReference type="PANTHER" id="PTHR43649:SF12">
    <property type="entry name" value="DIACETYLCHITOBIOSE BINDING PROTEIN DASA"/>
    <property type="match status" value="1"/>
</dbReference>
<dbReference type="PROSITE" id="PS51257">
    <property type="entry name" value="PROKAR_LIPOPROTEIN"/>
    <property type="match status" value="1"/>
</dbReference>
<keyword evidence="3" id="KW-1185">Reference proteome</keyword>